<dbReference type="EMBL" id="BPLQ01015716">
    <property type="protein sequence ID" value="GIY90655.1"/>
    <property type="molecule type" value="Genomic_DNA"/>
</dbReference>
<sequence>MHQFTFSLFNCISLVPVIQENNHEIRVSLSSHGFIVGMILVAQLANCDESGPTRGVISRLGENLEQETKLEDRLVEVLNQQEIKENLDSVGHYVGVIGTGLSAGLGTILGNTEQVIKSLQKK</sequence>
<dbReference type="Proteomes" id="UP001054837">
    <property type="component" value="Unassembled WGS sequence"/>
</dbReference>
<evidence type="ECO:0000313" key="2">
    <source>
        <dbReference type="Proteomes" id="UP001054837"/>
    </source>
</evidence>
<comment type="caution">
    <text evidence="1">The sequence shown here is derived from an EMBL/GenBank/DDBJ whole genome shotgun (WGS) entry which is preliminary data.</text>
</comment>
<protein>
    <submittedName>
        <fullName evidence="1">Uncharacterized protein</fullName>
    </submittedName>
</protein>
<proteinExistence type="predicted"/>
<keyword evidence="2" id="KW-1185">Reference proteome</keyword>
<reference evidence="1 2" key="1">
    <citation type="submission" date="2021-06" db="EMBL/GenBank/DDBJ databases">
        <title>Caerostris darwini draft genome.</title>
        <authorList>
            <person name="Kono N."/>
            <person name="Arakawa K."/>
        </authorList>
    </citation>
    <scope>NUCLEOTIDE SEQUENCE [LARGE SCALE GENOMIC DNA]</scope>
</reference>
<evidence type="ECO:0000313" key="1">
    <source>
        <dbReference type="EMBL" id="GIY90655.1"/>
    </source>
</evidence>
<gene>
    <name evidence="1" type="primary">AVEN_233257_1</name>
    <name evidence="1" type="ORF">CDAR_167151</name>
</gene>
<name>A0AAV4X609_9ARAC</name>
<organism evidence="1 2">
    <name type="scientific">Caerostris darwini</name>
    <dbReference type="NCBI Taxonomy" id="1538125"/>
    <lineage>
        <taxon>Eukaryota</taxon>
        <taxon>Metazoa</taxon>
        <taxon>Ecdysozoa</taxon>
        <taxon>Arthropoda</taxon>
        <taxon>Chelicerata</taxon>
        <taxon>Arachnida</taxon>
        <taxon>Araneae</taxon>
        <taxon>Araneomorphae</taxon>
        <taxon>Entelegynae</taxon>
        <taxon>Araneoidea</taxon>
        <taxon>Araneidae</taxon>
        <taxon>Caerostris</taxon>
    </lineage>
</organism>
<accession>A0AAV4X609</accession>
<dbReference type="AlphaFoldDB" id="A0AAV4X609"/>